<protein>
    <recommendedName>
        <fullName evidence="13">Integrin alpha third immunoglobulin-like domain-containing protein</fullName>
    </recommendedName>
</protein>
<dbReference type="PANTHER" id="PTHR23220:SF4">
    <property type="entry name" value="INTEGRIN ALPHA-V"/>
    <property type="match status" value="1"/>
</dbReference>
<proteinExistence type="inferred from homology"/>
<dbReference type="GO" id="GO:0007229">
    <property type="term" value="P:integrin-mediated signaling pathway"/>
    <property type="evidence" value="ECO:0007669"/>
    <property type="project" value="UniProtKB-KW"/>
</dbReference>
<dbReference type="InterPro" id="IPR018184">
    <property type="entry name" value="Integrin_alpha_C_CS"/>
</dbReference>
<keyword evidence="6" id="KW-0401">Integrin</keyword>
<comment type="similarity">
    <text evidence="2">Belongs to the integrin alpha chain family.</text>
</comment>
<keyword evidence="15" id="KW-1185">Reference proteome</keyword>
<keyword evidence="3 12" id="KW-0812">Transmembrane</keyword>
<evidence type="ECO:0000256" key="2">
    <source>
        <dbReference type="ARBA" id="ARBA00008054"/>
    </source>
</evidence>
<evidence type="ECO:0000256" key="11">
    <source>
        <dbReference type="SAM" id="MobiDB-lite"/>
    </source>
</evidence>
<keyword evidence="7 12" id="KW-0472">Membrane</keyword>
<evidence type="ECO:0000259" key="13">
    <source>
        <dbReference type="Pfam" id="PF20806"/>
    </source>
</evidence>
<evidence type="ECO:0000256" key="8">
    <source>
        <dbReference type="ARBA" id="ARBA00023157"/>
    </source>
</evidence>
<evidence type="ECO:0000313" key="15">
    <source>
        <dbReference type="Proteomes" id="UP000314982"/>
    </source>
</evidence>
<keyword evidence="9" id="KW-0675">Receptor</keyword>
<keyword evidence="5 12" id="KW-1133">Transmembrane helix</keyword>
<evidence type="ECO:0000256" key="6">
    <source>
        <dbReference type="ARBA" id="ARBA00023037"/>
    </source>
</evidence>
<dbReference type="GO" id="GO:0001525">
    <property type="term" value="P:angiogenesis"/>
    <property type="evidence" value="ECO:0007669"/>
    <property type="project" value="TreeGrafter"/>
</dbReference>
<feature type="compositionally biased region" description="Polar residues" evidence="11">
    <location>
        <begin position="66"/>
        <end position="79"/>
    </location>
</feature>
<feature type="region of interest" description="Disordered" evidence="11">
    <location>
        <begin position="199"/>
        <end position="222"/>
    </location>
</feature>
<evidence type="ECO:0000256" key="5">
    <source>
        <dbReference type="ARBA" id="ARBA00022989"/>
    </source>
</evidence>
<evidence type="ECO:0000256" key="12">
    <source>
        <dbReference type="SAM" id="Phobius"/>
    </source>
</evidence>
<keyword evidence="10" id="KW-0325">Glycoprotein</keyword>
<evidence type="ECO:0000256" key="3">
    <source>
        <dbReference type="ARBA" id="ARBA00022692"/>
    </source>
</evidence>
<sequence length="222" mass="25023">MLLLKTVLFLFQLRNRGPSTFSKAMLDIEWPYRFNNGSLLYITKLEVDGDGGMNCSTDMEINPLNVSNPLSAEKNITSPSGGGGRDRTEGRNRNHVHRRELERKEMEGDLETLAESQNRSFTVRSSASFSVIEMPYNKNLLSELPSNTTTVSMSVIWVKSDPEPVPWWVVALALIAGLLLLAVLIFIMYKLGFFERVRPPQEDSTEKEQLAPQENGDRNTDA</sequence>
<evidence type="ECO:0000256" key="4">
    <source>
        <dbReference type="ARBA" id="ARBA00022889"/>
    </source>
</evidence>
<dbReference type="InterPro" id="IPR032695">
    <property type="entry name" value="Integrin_dom_sf"/>
</dbReference>
<dbReference type="Pfam" id="PF20806">
    <property type="entry name" value="Integrin_A_Ig_3"/>
    <property type="match status" value="1"/>
</dbReference>
<dbReference type="Ensembl" id="ENSHHUT00000007559.1">
    <property type="protein sequence ID" value="ENSHHUP00000007339.1"/>
    <property type="gene ID" value="ENSHHUG00000004525.1"/>
</dbReference>
<organism evidence="14 15">
    <name type="scientific">Hucho hucho</name>
    <name type="common">huchen</name>
    <dbReference type="NCBI Taxonomy" id="62062"/>
    <lineage>
        <taxon>Eukaryota</taxon>
        <taxon>Metazoa</taxon>
        <taxon>Chordata</taxon>
        <taxon>Craniata</taxon>
        <taxon>Vertebrata</taxon>
        <taxon>Euteleostomi</taxon>
        <taxon>Actinopterygii</taxon>
        <taxon>Neopterygii</taxon>
        <taxon>Teleostei</taxon>
        <taxon>Protacanthopterygii</taxon>
        <taxon>Salmoniformes</taxon>
        <taxon>Salmonidae</taxon>
        <taxon>Salmoninae</taxon>
        <taxon>Hucho</taxon>
    </lineage>
</organism>
<feature type="transmembrane region" description="Helical" evidence="12">
    <location>
        <begin position="167"/>
        <end position="189"/>
    </location>
</feature>
<dbReference type="PROSITE" id="PS00242">
    <property type="entry name" value="INTEGRIN_ALPHA"/>
    <property type="match status" value="1"/>
</dbReference>
<dbReference type="Gene3D" id="2.60.40.1530">
    <property type="entry name" value="ntegrin, alpha v. Chain A, domain 4"/>
    <property type="match status" value="1"/>
</dbReference>
<reference evidence="14" key="3">
    <citation type="submission" date="2025-09" db="UniProtKB">
        <authorList>
            <consortium name="Ensembl"/>
        </authorList>
    </citation>
    <scope>IDENTIFICATION</scope>
</reference>
<feature type="domain" description="Integrin alpha third immunoglobulin-like" evidence="13">
    <location>
        <begin position="7"/>
        <end position="106"/>
    </location>
</feature>
<dbReference type="GO" id="GO:0009897">
    <property type="term" value="C:external side of plasma membrane"/>
    <property type="evidence" value="ECO:0007669"/>
    <property type="project" value="TreeGrafter"/>
</dbReference>
<dbReference type="GO" id="GO:0005178">
    <property type="term" value="F:integrin binding"/>
    <property type="evidence" value="ECO:0007669"/>
    <property type="project" value="TreeGrafter"/>
</dbReference>
<evidence type="ECO:0000256" key="9">
    <source>
        <dbReference type="ARBA" id="ARBA00023170"/>
    </source>
</evidence>
<dbReference type="GO" id="GO:0007160">
    <property type="term" value="P:cell-matrix adhesion"/>
    <property type="evidence" value="ECO:0007669"/>
    <property type="project" value="TreeGrafter"/>
</dbReference>
<dbReference type="GO" id="GO:0008305">
    <property type="term" value="C:integrin complex"/>
    <property type="evidence" value="ECO:0007669"/>
    <property type="project" value="TreeGrafter"/>
</dbReference>
<accession>A0A4W5K5R8</accession>
<dbReference type="GO" id="GO:0098609">
    <property type="term" value="P:cell-cell adhesion"/>
    <property type="evidence" value="ECO:0007669"/>
    <property type="project" value="TreeGrafter"/>
</dbReference>
<dbReference type="FunFam" id="1.20.5.930:FF:000001">
    <property type="entry name" value="Integrin subunit alpha V"/>
    <property type="match status" value="1"/>
</dbReference>
<keyword evidence="4" id="KW-0130">Cell adhesion</keyword>
<dbReference type="PANTHER" id="PTHR23220">
    <property type="entry name" value="INTEGRIN ALPHA"/>
    <property type="match status" value="1"/>
</dbReference>
<keyword evidence="8" id="KW-1015">Disulfide bond</keyword>
<evidence type="ECO:0000256" key="1">
    <source>
        <dbReference type="ARBA" id="ARBA00004479"/>
    </source>
</evidence>
<comment type="subcellular location">
    <subcellularLocation>
        <location evidence="1">Membrane</location>
        <topology evidence="1">Single-pass type I membrane protein</topology>
    </subcellularLocation>
</comment>
<dbReference type="SUPFAM" id="SSF69179">
    <property type="entry name" value="Integrin domains"/>
    <property type="match status" value="1"/>
</dbReference>
<dbReference type="Proteomes" id="UP000314982">
    <property type="component" value="Unassembled WGS sequence"/>
</dbReference>
<evidence type="ECO:0000256" key="10">
    <source>
        <dbReference type="ARBA" id="ARBA00023180"/>
    </source>
</evidence>
<dbReference type="GeneTree" id="ENSGT00940000158361"/>
<evidence type="ECO:0000313" key="14">
    <source>
        <dbReference type="Ensembl" id="ENSHHUP00000007339.1"/>
    </source>
</evidence>
<evidence type="ECO:0000256" key="7">
    <source>
        <dbReference type="ARBA" id="ARBA00023136"/>
    </source>
</evidence>
<dbReference type="GO" id="GO:0033627">
    <property type="term" value="P:cell adhesion mediated by integrin"/>
    <property type="evidence" value="ECO:0007669"/>
    <property type="project" value="TreeGrafter"/>
</dbReference>
<dbReference type="Gene3D" id="1.20.5.930">
    <property type="entry name" value="Bicelle-embedded integrin alpha(iib) transmembrane segment"/>
    <property type="match status" value="1"/>
</dbReference>
<feature type="region of interest" description="Disordered" evidence="11">
    <location>
        <begin position="66"/>
        <end position="108"/>
    </location>
</feature>
<dbReference type="InterPro" id="IPR048286">
    <property type="entry name" value="Integrin_alpha_Ig-like_3"/>
</dbReference>
<reference evidence="14" key="2">
    <citation type="submission" date="2025-08" db="UniProtKB">
        <authorList>
            <consortium name="Ensembl"/>
        </authorList>
    </citation>
    <scope>IDENTIFICATION</scope>
</reference>
<name>A0A4W5K5R8_9TELE</name>
<reference evidence="15" key="1">
    <citation type="submission" date="2018-06" db="EMBL/GenBank/DDBJ databases">
        <title>Genome assembly of Danube salmon.</title>
        <authorList>
            <person name="Macqueen D.J."/>
            <person name="Gundappa M.K."/>
        </authorList>
    </citation>
    <scope>NUCLEOTIDE SEQUENCE [LARGE SCALE GENOMIC DNA]</scope>
</reference>
<dbReference type="AlphaFoldDB" id="A0A4W5K5R8"/>